<evidence type="ECO:0000256" key="1">
    <source>
        <dbReference type="SAM" id="MobiDB-lite"/>
    </source>
</evidence>
<dbReference type="NCBIfam" id="TIGR04565">
    <property type="entry name" value="OMP_myx_plus"/>
    <property type="match status" value="1"/>
</dbReference>
<dbReference type="SUPFAM" id="SSF56925">
    <property type="entry name" value="OMPA-like"/>
    <property type="match status" value="1"/>
</dbReference>
<dbReference type="PROSITE" id="PS51257">
    <property type="entry name" value="PROKAR_LIPOPROTEIN"/>
    <property type="match status" value="1"/>
</dbReference>
<proteinExistence type="predicted"/>
<sequence length="238" mass="26208">MESRLRFFLLSMVLLSAGCSSTAINPSATPSASPVTPAEQVGTEPNPDKEIIQTDPVIQPDVKRREVKESDINTENFEIGAFFGVISIEDFASAPVYGLRLDYHITEDLFIQGSYGQSEAGTTSFERLSGGLQLLTDEQRQYTYYNVSIGYNLLPGEAFITKNTTFNTSFYLIAGAGSTEFAGDDLFTIVWGAGYSITANGWLAIHLDFRDYIFDIGVTGEEKTTNNLEATIGLNYYF</sequence>
<accession>A0A3B1A4F4</accession>
<feature type="compositionally biased region" description="Low complexity" evidence="1">
    <location>
        <begin position="26"/>
        <end position="38"/>
    </location>
</feature>
<dbReference type="InterPro" id="IPR011250">
    <property type="entry name" value="OMP/PagP_B-barrel"/>
</dbReference>
<reference evidence="2" key="1">
    <citation type="submission" date="2018-06" db="EMBL/GenBank/DDBJ databases">
        <authorList>
            <person name="Zhirakovskaya E."/>
        </authorList>
    </citation>
    <scope>NUCLEOTIDE SEQUENCE</scope>
</reference>
<dbReference type="InterPro" id="IPR030820">
    <property type="entry name" value="OMP_myx_plus_Proteobacteria"/>
</dbReference>
<name>A0A3B1A4F4_9ZZZZ</name>
<dbReference type="EMBL" id="UOFR01000029">
    <property type="protein sequence ID" value="VAW94612.1"/>
    <property type="molecule type" value="Genomic_DNA"/>
</dbReference>
<dbReference type="AlphaFoldDB" id="A0A3B1A4F4"/>
<organism evidence="2">
    <name type="scientific">hydrothermal vent metagenome</name>
    <dbReference type="NCBI Taxonomy" id="652676"/>
    <lineage>
        <taxon>unclassified sequences</taxon>
        <taxon>metagenomes</taxon>
        <taxon>ecological metagenomes</taxon>
    </lineage>
</organism>
<evidence type="ECO:0008006" key="3">
    <source>
        <dbReference type="Google" id="ProtNLM"/>
    </source>
</evidence>
<dbReference type="Gene3D" id="2.40.160.20">
    <property type="match status" value="1"/>
</dbReference>
<evidence type="ECO:0000313" key="2">
    <source>
        <dbReference type="EMBL" id="VAW94612.1"/>
    </source>
</evidence>
<feature type="region of interest" description="Disordered" evidence="1">
    <location>
        <begin position="26"/>
        <end position="51"/>
    </location>
</feature>
<protein>
    <recommendedName>
        <fullName evidence="3">Outer membrane beta-barrel domain-containing protein</fullName>
    </recommendedName>
</protein>
<gene>
    <name evidence="2" type="ORF">MNBD_GAMMA21-2985</name>
</gene>